<dbReference type="RefSeq" id="WP_003628484.1">
    <property type="nucleotide sequence ID" value="NZ_LYUD01000045.1"/>
</dbReference>
<comment type="caution">
    <text evidence="1">The sequence shown here is derived from an EMBL/GenBank/DDBJ whole genome shotgun (WGS) entry which is preliminary data.</text>
</comment>
<accession>A0A1A0DID8</accession>
<dbReference type="GO" id="GO:0008939">
    <property type="term" value="F:nicotinate-nucleotide-dimethylbenzimidazole phosphoribosyltransferase activity"/>
    <property type="evidence" value="ECO:0007669"/>
    <property type="project" value="UniProtKB-EC"/>
</dbReference>
<dbReference type="EC" id="2.4.2.21" evidence="1"/>
<dbReference type="PATRIC" id="fig|438.15.peg.544"/>
<keyword evidence="1" id="KW-0328">Glycosyltransferase</keyword>
<reference evidence="1 2" key="1">
    <citation type="submission" date="2016-05" db="EMBL/GenBank/DDBJ databases">
        <title>Genome sequencing of Acetobacter pasteurianus strain SRCM100623.</title>
        <authorList>
            <person name="Song Y.R."/>
        </authorList>
    </citation>
    <scope>NUCLEOTIDE SEQUENCE [LARGE SCALE GENOMIC DNA]</scope>
    <source>
        <strain evidence="1 2">SRCM100623</strain>
    </source>
</reference>
<keyword evidence="1" id="KW-0808">Transferase</keyword>
<evidence type="ECO:0000313" key="2">
    <source>
        <dbReference type="Proteomes" id="UP000093796"/>
    </source>
</evidence>
<name>A0A1A0DID8_ACEPA</name>
<dbReference type="EMBL" id="LYUD01000045">
    <property type="protein sequence ID" value="OAZ75053.1"/>
    <property type="molecule type" value="Genomic_DNA"/>
</dbReference>
<organism evidence="1 2">
    <name type="scientific">Acetobacter pasteurianus</name>
    <name type="common">Acetobacter turbidans</name>
    <dbReference type="NCBI Taxonomy" id="438"/>
    <lineage>
        <taxon>Bacteria</taxon>
        <taxon>Pseudomonadati</taxon>
        <taxon>Pseudomonadota</taxon>
        <taxon>Alphaproteobacteria</taxon>
        <taxon>Acetobacterales</taxon>
        <taxon>Acetobacteraceae</taxon>
        <taxon>Acetobacter</taxon>
    </lineage>
</organism>
<dbReference type="Proteomes" id="UP000093796">
    <property type="component" value="Unassembled WGS sequence"/>
</dbReference>
<gene>
    <name evidence="1" type="primary">cobU</name>
    <name evidence="1" type="ORF">SRCM100623_00477</name>
</gene>
<sequence length="331" mass="34806">MIPRPFTCCCAVLAIASGFFLYTKKHQTTLLDQQISQIVKETEHVRTQTSILRTEWALENQPERLAQLVARHESGLQTMNPTQFVRMADLENHLPAVVKDALPQAPALVADKSTNVAPPPVMAPPAHTPAPAIVADARPAHVTPPAAIHPVRPVAAPTVVADVPHIAAEPTPHPRATSVADAASVLRAPVAHHDHPHAAPEPVAAPVRVAQVADPATSARPVHHMAVEAPRPQVVASTNVDDDAPAAPVRHSLTRAASPAIRHVAQVSDDDAAPIRHPLPVAAASWHATRPHRASPAPSSYMEARATSGYSSGSLLSRGGDALPAPVPVAN</sequence>
<evidence type="ECO:0000313" key="1">
    <source>
        <dbReference type="EMBL" id="OAZ75053.1"/>
    </source>
</evidence>
<protein>
    <submittedName>
        <fullName evidence="1">Nicotinate-nucleotide--dimethylbenzimidazole phosphoribosyltransferase</fullName>
        <ecNumber evidence="1">2.4.2.21</ecNumber>
    </submittedName>
</protein>
<dbReference type="OrthoDB" id="7165680at2"/>
<dbReference type="AlphaFoldDB" id="A0A1A0DID8"/>
<proteinExistence type="predicted"/>